<comment type="caution">
    <text evidence="2">The sequence shown here is derived from an EMBL/GenBank/DDBJ whole genome shotgun (WGS) entry which is preliminary data.</text>
</comment>
<dbReference type="Proteomes" id="UP001221150">
    <property type="component" value="Unassembled WGS sequence"/>
</dbReference>
<evidence type="ECO:0000313" key="2">
    <source>
        <dbReference type="EMBL" id="MDF3298541.1"/>
    </source>
</evidence>
<evidence type="ECO:0000313" key="3">
    <source>
        <dbReference type="Proteomes" id="UP001221150"/>
    </source>
</evidence>
<feature type="domain" description="STAS" evidence="1">
    <location>
        <begin position="23"/>
        <end position="118"/>
    </location>
</feature>
<protein>
    <submittedName>
        <fullName evidence="2">STAS domain-containing protein</fullName>
    </submittedName>
</protein>
<sequence length="125" mass="13065">MTSFHGPAESGVSRAGPDGPVWVIALYGDFDMDVLDGVEDATATALRSFDGPVVFDLNQVAFCDSALLNLLLHTARRRPTALVGAGTFVLRLLDVTGAHRVLPVHPDLPAARTALTASGDGSRPA</sequence>
<dbReference type="InterPro" id="IPR036513">
    <property type="entry name" value="STAS_dom_sf"/>
</dbReference>
<accession>A0ABT6A1L7</accession>
<evidence type="ECO:0000259" key="1">
    <source>
        <dbReference type="PROSITE" id="PS50801"/>
    </source>
</evidence>
<dbReference type="CDD" id="cd07043">
    <property type="entry name" value="STAS_anti-anti-sigma_factors"/>
    <property type="match status" value="1"/>
</dbReference>
<reference evidence="2 3" key="1">
    <citation type="submission" date="2023-03" db="EMBL/GenBank/DDBJ databases">
        <title>Draft genome sequence of Streptomyces sp. K1PA1 isolated from peat swamp forest in Thailand.</title>
        <authorList>
            <person name="Klaysubun C."/>
            <person name="Duangmal K."/>
        </authorList>
    </citation>
    <scope>NUCLEOTIDE SEQUENCE [LARGE SCALE GENOMIC DNA]</scope>
    <source>
        <strain evidence="2 3">K1PA1</strain>
    </source>
</reference>
<proteinExistence type="predicted"/>
<dbReference type="RefSeq" id="WP_276108090.1">
    <property type="nucleotide sequence ID" value="NZ_JARJBB010000003.1"/>
</dbReference>
<name>A0ABT6A1L7_9ACTN</name>
<dbReference type="SUPFAM" id="SSF52091">
    <property type="entry name" value="SpoIIaa-like"/>
    <property type="match status" value="1"/>
</dbReference>
<dbReference type="Gene3D" id="3.30.750.24">
    <property type="entry name" value="STAS domain"/>
    <property type="match status" value="1"/>
</dbReference>
<organism evidence="2 3">
    <name type="scientific">Streptomyces tropicalis</name>
    <dbReference type="NCBI Taxonomy" id="3034234"/>
    <lineage>
        <taxon>Bacteria</taxon>
        <taxon>Bacillati</taxon>
        <taxon>Actinomycetota</taxon>
        <taxon>Actinomycetes</taxon>
        <taxon>Kitasatosporales</taxon>
        <taxon>Streptomycetaceae</taxon>
        <taxon>Streptomyces</taxon>
    </lineage>
</organism>
<dbReference type="EMBL" id="JARJBB010000003">
    <property type="protein sequence ID" value="MDF3298541.1"/>
    <property type="molecule type" value="Genomic_DNA"/>
</dbReference>
<gene>
    <name evidence="2" type="ORF">P3H78_07815</name>
</gene>
<dbReference type="InterPro" id="IPR058548">
    <property type="entry name" value="MlaB-like_STAS"/>
</dbReference>
<dbReference type="PROSITE" id="PS50801">
    <property type="entry name" value="STAS"/>
    <property type="match status" value="1"/>
</dbReference>
<dbReference type="Pfam" id="PF13466">
    <property type="entry name" value="STAS_2"/>
    <property type="match status" value="1"/>
</dbReference>
<dbReference type="InterPro" id="IPR002645">
    <property type="entry name" value="STAS_dom"/>
</dbReference>
<keyword evidence="3" id="KW-1185">Reference proteome</keyword>